<dbReference type="Gene3D" id="3.90.470.20">
    <property type="entry name" value="4'-phosphopantetheinyl transferase domain"/>
    <property type="match status" value="1"/>
</dbReference>
<comment type="similarity">
    <text evidence="8">Belongs to the P-Pant transferase superfamily. AcpS family.</text>
</comment>
<comment type="caution">
    <text evidence="10">The sequence shown here is derived from an EMBL/GenBank/DDBJ whole genome shotgun (WGS) entry which is preliminary data.</text>
</comment>
<keyword evidence="5 8" id="KW-0460">Magnesium</keyword>
<evidence type="ECO:0000256" key="6">
    <source>
        <dbReference type="ARBA" id="ARBA00023098"/>
    </source>
</evidence>
<dbReference type="NCBIfam" id="TIGR00556">
    <property type="entry name" value="pantethn_trn"/>
    <property type="match status" value="1"/>
</dbReference>
<evidence type="ECO:0000256" key="8">
    <source>
        <dbReference type="HAMAP-Rule" id="MF_00101"/>
    </source>
</evidence>
<keyword evidence="7 8" id="KW-0275">Fatty acid biosynthesis</keyword>
<feature type="domain" description="4'-phosphopantetheinyl transferase" evidence="9">
    <location>
        <begin position="8"/>
        <end position="118"/>
    </location>
</feature>
<keyword evidence="11" id="KW-1185">Reference proteome</keyword>
<sequence>MKNKKIIGIGTDIVNVKRIETIFKKYGDKFLSKNFHELEIVDFKNLPEHKKLGYLAKRFAAKEAIAKALGCGIGENLAFVDIAVTTNEFGAPKVKIDCKKNLDISEYDIHVSLSDDQPFAVAFAVITS</sequence>
<dbReference type="RefSeq" id="WP_322776821.1">
    <property type="nucleotide sequence ID" value="NZ_JARJFB010000061.1"/>
</dbReference>
<comment type="catalytic activity">
    <reaction evidence="8">
        <text>apo-[ACP] + CoA = holo-[ACP] + adenosine 3',5'-bisphosphate + H(+)</text>
        <dbReference type="Rhea" id="RHEA:12068"/>
        <dbReference type="Rhea" id="RHEA-COMP:9685"/>
        <dbReference type="Rhea" id="RHEA-COMP:9690"/>
        <dbReference type="ChEBI" id="CHEBI:15378"/>
        <dbReference type="ChEBI" id="CHEBI:29999"/>
        <dbReference type="ChEBI" id="CHEBI:57287"/>
        <dbReference type="ChEBI" id="CHEBI:58343"/>
        <dbReference type="ChEBI" id="CHEBI:64479"/>
        <dbReference type="EC" id="2.7.8.7"/>
    </reaction>
</comment>
<reference evidence="10 11" key="1">
    <citation type="submission" date="2023-03" db="EMBL/GenBank/DDBJ databases">
        <title>Host association and intracellularity evolved multiple times independently in the Rickettsiales.</title>
        <authorList>
            <person name="Castelli M."/>
            <person name="Nardi T."/>
            <person name="Gammuto L."/>
            <person name="Bellinzona G."/>
            <person name="Sabaneyeva E."/>
            <person name="Potekhin A."/>
            <person name="Serra V."/>
            <person name="Petroni G."/>
            <person name="Sassera D."/>
        </authorList>
    </citation>
    <scope>NUCLEOTIDE SEQUENCE [LARGE SCALE GENOMIC DNA]</scope>
    <source>
        <strain evidence="10 11">Sr 2-6</strain>
    </source>
</reference>
<keyword evidence="8" id="KW-0963">Cytoplasm</keyword>
<feature type="binding site" evidence="8">
    <location>
        <position position="63"/>
    </location>
    <ligand>
        <name>Mg(2+)</name>
        <dbReference type="ChEBI" id="CHEBI:18420"/>
    </ligand>
</feature>
<keyword evidence="3 8" id="KW-0479">Metal-binding</keyword>
<accession>A0ABU5NCP3</accession>
<gene>
    <name evidence="8" type="primary">acpS</name>
    <name evidence="10" type="ORF">Megvenef_00893</name>
</gene>
<dbReference type="Pfam" id="PF01648">
    <property type="entry name" value="ACPS"/>
    <property type="match status" value="1"/>
</dbReference>
<organism evidence="10 11">
    <name type="scientific">Candidatus Megaera venefica</name>
    <dbReference type="NCBI Taxonomy" id="2055910"/>
    <lineage>
        <taxon>Bacteria</taxon>
        <taxon>Pseudomonadati</taxon>
        <taxon>Pseudomonadota</taxon>
        <taxon>Alphaproteobacteria</taxon>
        <taxon>Rickettsiales</taxon>
        <taxon>Rickettsiaceae</taxon>
        <taxon>Candidatus Megaera</taxon>
    </lineage>
</organism>
<name>A0ABU5NCP3_9RICK</name>
<dbReference type="SUPFAM" id="SSF56214">
    <property type="entry name" value="4'-phosphopantetheinyl transferase"/>
    <property type="match status" value="1"/>
</dbReference>
<evidence type="ECO:0000256" key="1">
    <source>
        <dbReference type="ARBA" id="ARBA00022516"/>
    </source>
</evidence>
<keyword evidence="1 8" id="KW-0444">Lipid biosynthesis</keyword>
<feature type="binding site" evidence="8">
    <location>
        <position position="12"/>
    </location>
    <ligand>
        <name>Mg(2+)</name>
        <dbReference type="ChEBI" id="CHEBI:18420"/>
    </ligand>
</feature>
<dbReference type="EMBL" id="JARJFB010000061">
    <property type="protein sequence ID" value="MEA0970924.1"/>
    <property type="molecule type" value="Genomic_DNA"/>
</dbReference>
<dbReference type="InterPro" id="IPR002582">
    <property type="entry name" value="ACPS"/>
</dbReference>
<comment type="cofactor">
    <cofactor evidence="8">
        <name>Mg(2+)</name>
        <dbReference type="ChEBI" id="CHEBI:18420"/>
    </cofactor>
</comment>
<evidence type="ECO:0000256" key="3">
    <source>
        <dbReference type="ARBA" id="ARBA00022723"/>
    </source>
</evidence>
<evidence type="ECO:0000256" key="2">
    <source>
        <dbReference type="ARBA" id="ARBA00022679"/>
    </source>
</evidence>
<evidence type="ECO:0000259" key="9">
    <source>
        <dbReference type="Pfam" id="PF01648"/>
    </source>
</evidence>
<comment type="function">
    <text evidence="8">Transfers the 4'-phosphopantetheine moiety from coenzyme A to a Ser of acyl-carrier-protein.</text>
</comment>
<evidence type="ECO:0000313" key="11">
    <source>
        <dbReference type="Proteomes" id="UP001291687"/>
    </source>
</evidence>
<evidence type="ECO:0000256" key="5">
    <source>
        <dbReference type="ARBA" id="ARBA00022842"/>
    </source>
</evidence>
<comment type="subcellular location">
    <subcellularLocation>
        <location evidence="8">Cytoplasm</location>
    </subcellularLocation>
</comment>
<keyword evidence="4 8" id="KW-0276">Fatty acid metabolism</keyword>
<protein>
    <recommendedName>
        <fullName evidence="8">Holo-[acyl-carrier-protein] synthase</fullName>
        <shortName evidence="8">Holo-ACP synthase</shortName>
        <ecNumber evidence="8">2.7.8.7</ecNumber>
    </recommendedName>
    <alternativeName>
        <fullName evidence="8">4'-phosphopantetheinyl transferase AcpS</fullName>
    </alternativeName>
</protein>
<evidence type="ECO:0000256" key="7">
    <source>
        <dbReference type="ARBA" id="ARBA00023160"/>
    </source>
</evidence>
<keyword evidence="6 8" id="KW-0443">Lipid metabolism</keyword>
<dbReference type="EC" id="2.7.8.7" evidence="8"/>
<keyword evidence="2 8" id="KW-0808">Transferase</keyword>
<dbReference type="NCBIfam" id="TIGR00516">
    <property type="entry name" value="acpS"/>
    <property type="match status" value="1"/>
</dbReference>
<dbReference type="HAMAP" id="MF_00101">
    <property type="entry name" value="AcpS"/>
    <property type="match status" value="1"/>
</dbReference>
<dbReference type="Proteomes" id="UP001291687">
    <property type="component" value="Unassembled WGS sequence"/>
</dbReference>
<dbReference type="InterPro" id="IPR008278">
    <property type="entry name" value="4-PPantetheinyl_Trfase_dom"/>
</dbReference>
<evidence type="ECO:0000256" key="4">
    <source>
        <dbReference type="ARBA" id="ARBA00022832"/>
    </source>
</evidence>
<dbReference type="InterPro" id="IPR004568">
    <property type="entry name" value="Ppantetheine-prot_Trfase_dom"/>
</dbReference>
<dbReference type="InterPro" id="IPR037143">
    <property type="entry name" value="4-PPantetheinyl_Trfase_dom_sf"/>
</dbReference>
<proteinExistence type="inferred from homology"/>
<evidence type="ECO:0000313" key="10">
    <source>
        <dbReference type="EMBL" id="MEA0970924.1"/>
    </source>
</evidence>